<dbReference type="FunFam" id="3.40.50.1820:FF:000546">
    <property type="entry name" value="Uncharacterized protein"/>
    <property type="match status" value="1"/>
</dbReference>
<dbReference type="SUPFAM" id="SSF53474">
    <property type="entry name" value="alpha/beta-Hydrolases"/>
    <property type="match status" value="1"/>
</dbReference>
<name>A0A8H6UPL8_9EURO</name>
<feature type="transmembrane region" description="Helical" evidence="5">
    <location>
        <begin position="206"/>
        <end position="228"/>
    </location>
</feature>
<proteinExistence type="inferred from homology"/>
<protein>
    <recommendedName>
        <fullName evidence="10">Lipid droplet-associated hydrolase</fullName>
    </recommendedName>
</protein>
<keyword evidence="4" id="KW-0378">Hydrolase</keyword>
<dbReference type="AlphaFoldDB" id="A0A8H6UPL8"/>
<keyword evidence="3" id="KW-0551">Lipid droplet</keyword>
<keyword evidence="5" id="KW-0812">Transmembrane</keyword>
<evidence type="ECO:0000256" key="3">
    <source>
        <dbReference type="ARBA" id="ARBA00022677"/>
    </source>
</evidence>
<organism evidence="7 9">
    <name type="scientific">Aspergillus hiratsukae</name>
    <dbReference type="NCBI Taxonomy" id="1194566"/>
    <lineage>
        <taxon>Eukaryota</taxon>
        <taxon>Fungi</taxon>
        <taxon>Dikarya</taxon>
        <taxon>Ascomycota</taxon>
        <taxon>Pezizomycotina</taxon>
        <taxon>Eurotiomycetes</taxon>
        <taxon>Eurotiomycetidae</taxon>
        <taxon>Eurotiales</taxon>
        <taxon>Aspergillaceae</taxon>
        <taxon>Aspergillus</taxon>
        <taxon>Aspergillus subgen. Fumigati</taxon>
    </lineage>
</organism>
<gene>
    <name evidence="6" type="ORF">CNMCM5793_008246</name>
    <name evidence="7" type="ORF">CNMCM6106_008304</name>
</gene>
<reference evidence="7" key="1">
    <citation type="submission" date="2020-06" db="EMBL/GenBank/DDBJ databases">
        <title>Draft genome sequences of strains closely related to Aspergillus parafelis and Aspergillus hiratsukae.</title>
        <authorList>
            <person name="Dos Santos R.A.C."/>
            <person name="Rivero-Menendez O."/>
            <person name="Steenwyk J.L."/>
            <person name="Mead M.E."/>
            <person name="Goldman G.H."/>
            <person name="Alastruey-Izquierdo A."/>
            <person name="Rokas A."/>
        </authorList>
    </citation>
    <scope>NUCLEOTIDE SEQUENCE</scope>
    <source>
        <strain evidence="6">CNM-CM5793</strain>
        <strain evidence="7">CNM-CM6106</strain>
    </source>
</reference>
<dbReference type="Gene3D" id="3.40.50.1820">
    <property type="entry name" value="alpha/beta hydrolase"/>
    <property type="match status" value="1"/>
</dbReference>
<keyword evidence="8" id="KW-1185">Reference proteome</keyword>
<evidence type="ECO:0000313" key="6">
    <source>
        <dbReference type="EMBL" id="KAF7118707.1"/>
    </source>
</evidence>
<dbReference type="InterPro" id="IPR029058">
    <property type="entry name" value="AB_hydrolase_fold"/>
</dbReference>
<dbReference type="GO" id="GO:0019915">
    <property type="term" value="P:lipid storage"/>
    <property type="evidence" value="ECO:0007669"/>
    <property type="project" value="InterPro"/>
</dbReference>
<keyword evidence="5" id="KW-1133">Transmembrane helix</keyword>
<dbReference type="Pfam" id="PF10230">
    <property type="entry name" value="LIDHydrolase"/>
    <property type="match status" value="1"/>
</dbReference>
<comment type="caution">
    <text evidence="7">The sequence shown here is derived from an EMBL/GenBank/DDBJ whole genome shotgun (WGS) entry which is preliminary data.</text>
</comment>
<evidence type="ECO:0000256" key="5">
    <source>
        <dbReference type="SAM" id="Phobius"/>
    </source>
</evidence>
<evidence type="ECO:0000313" key="8">
    <source>
        <dbReference type="Proteomes" id="UP000630445"/>
    </source>
</evidence>
<evidence type="ECO:0008006" key="10">
    <source>
        <dbReference type="Google" id="ProtNLM"/>
    </source>
</evidence>
<dbReference type="Proteomes" id="UP000630445">
    <property type="component" value="Unassembled WGS sequence"/>
</dbReference>
<evidence type="ECO:0000256" key="1">
    <source>
        <dbReference type="ARBA" id="ARBA00004502"/>
    </source>
</evidence>
<dbReference type="EMBL" id="JACBAD010002062">
    <property type="protein sequence ID" value="KAF7118707.1"/>
    <property type="molecule type" value="Genomic_DNA"/>
</dbReference>
<evidence type="ECO:0000313" key="7">
    <source>
        <dbReference type="EMBL" id="KAF7160975.1"/>
    </source>
</evidence>
<dbReference type="OrthoDB" id="448051at2759"/>
<evidence type="ECO:0000256" key="4">
    <source>
        <dbReference type="ARBA" id="ARBA00022801"/>
    </source>
</evidence>
<evidence type="ECO:0000313" key="9">
    <source>
        <dbReference type="Proteomes" id="UP000662466"/>
    </source>
</evidence>
<accession>A0A8H6UPL8</accession>
<sequence length="363" mass="39629">MSTTPQPRITPDTFLHTVPLQNDRNRPSSNLSSARVTIFMISGNPGLIGYYHTFLSLLADKLGSRRARVQSHSHSDGCDFQIYGHSLRGFELEQPEDLDAGKRCFDLEEQICYVQGKLEGFLAGAGSGAESEAKQKVILVGHSVGAYIAMEILRRHRERADAGARDGARAGAGAGSAEFDIVGGIMLFPTVVDIASSPSGQKLTRLLYFIPRLALVVGFLARVLAMLLPGHLLRGLIKNVTGSPPDSAVETTAAFIKSKRGVRQALHLAADEMRTITSDKWGDDVWGVSTANEPLTRLFFYFGRNDHWVAEQTRDEIVELRGRVEGGPTMTVCELGLPHAFCLKHNDIMAEKVAVMIVDIVSD</sequence>
<evidence type="ECO:0000256" key="2">
    <source>
        <dbReference type="ARBA" id="ARBA00008300"/>
    </source>
</evidence>
<dbReference type="PANTHER" id="PTHR13390">
    <property type="entry name" value="LIPASE"/>
    <property type="match status" value="1"/>
</dbReference>
<dbReference type="GO" id="GO:0016298">
    <property type="term" value="F:lipase activity"/>
    <property type="evidence" value="ECO:0007669"/>
    <property type="project" value="InterPro"/>
</dbReference>
<comment type="similarity">
    <text evidence="2">Belongs to the AB hydrolase superfamily. LDAH family.</text>
</comment>
<dbReference type="GO" id="GO:0005811">
    <property type="term" value="C:lipid droplet"/>
    <property type="evidence" value="ECO:0007669"/>
    <property type="project" value="UniProtKB-SubCell"/>
</dbReference>
<dbReference type="Proteomes" id="UP000662466">
    <property type="component" value="Unassembled WGS sequence"/>
</dbReference>
<dbReference type="PANTHER" id="PTHR13390:SF0">
    <property type="entry name" value="LIPID DROPLET-ASSOCIATED HYDROLASE"/>
    <property type="match status" value="1"/>
</dbReference>
<keyword evidence="5" id="KW-0472">Membrane</keyword>
<dbReference type="InterPro" id="IPR019363">
    <property type="entry name" value="LDAH"/>
</dbReference>
<comment type="subcellular location">
    <subcellularLocation>
        <location evidence="1">Lipid droplet</location>
    </subcellularLocation>
</comment>
<dbReference type="EMBL" id="JACBAF010002254">
    <property type="protein sequence ID" value="KAF7160975.1"/>
    <property type="molecule type" value="Genomic_DNA"/>
</dbReference>